<dbReference type="GO" id="GO:0030490">
    <property type="term" value="P:maturation of SSU-rRNA"/>
    <property type="evidence" value="ECO:0007669"/>
    <property type="project" value="TreeGrafter"/>
</dbReference>
<dbReference type="GO" id="GO:0004521">
    <property type="term" value="F:RNA endonuclease activity"/>
    <property type="evidence" value="ECO:0007669"/>
    <property type="project" value="UniProtKB-UniRule"/>
</dbReference>
<dbReference type="AlphaFoldDB" id="A0A9P5X2C5"/>
<feature type="compositionally biased region" description="Polar residues" evidence="9">
    <location>
        <begin position="216"/>
        <end position="231"/>
    </location>
</feature>
<feature type="compositionally biased region" description="Low complexity" evidence="9">
    <location>
        <begin position="156"/>
        <end position="168"/>
    </location>
</feature>
<dbReference type="Gene3D" id="6.20.210.10">
    <property type="entry name" value="Nin one binding (NOB1), Zn-ribbon-like"/>
    <property type="match status" value="1"/>
</dbReference>
<dbReference type="GO" id="GO:0005730">
    <property type="term" value="C:nucleolus"/>
    <property type="evidence" value="ECO:0007669"/>
    <property type="project" value="UniProtKB-SubCell"/>
</dbReference>
<dbReference type="InterPro" id="IPR014881">
    <property type="entry name" value="NOB1_Zn-bd"/>
</dbReference>
<feature type="binding site" evidence="8">
    <location>
        <position position="319"/>
    </location>
    <ligand>
        <name>Zn(2+)</name>
        <dbReference type="ChEBI" id="CHEBI:29105"/>
    </ligand>
</feature>
<comment type="subcellular location">
    <subcellularLocation>
        <location evidence="7">Nucleus</location>
        <location evidence="7">Nucleolus</location>
    </subcellularLocation>
</comment>
<gene>
    <name evidence="12" type="ORF">P691DRAFT_679785</name>
</gene>
<dbReference type="InterPro" id="IPR039907">
    <property type="entry name" value="NOB1"/>
</dbReference>
<dbReference type="FunFam" id="3.40.50.1010:FF:000020">
    <property type="entry name" value="20S-pre-rRNA D-site endonuclease NOB1"/>
    <property type="match status" value="1"/>
</dbReference>
<feature type="compositionally biased region" description="Acidic residues" evidence="9">
    <location>
        <begin position="235"/>
        <end position="244"/>
    </location>
</feature>
<feature type="region of interest" description="Disordered" evidence="9">
    <location>
        <begin position="194"/>
        <end position="245"/>
    </location>
</feature>
<keyword evidence="3 7" id="KW-0479">Metal-binding</keyword>
<protein>
    <recommendedName>
        <fullName evidence="7">20S-pre-rRNA D-site endonuclease NOB1</fullName>
    </recommendedName>
</protein>
<dbReference type="OrthoDB" id="446759at2759"/>
<dbReference type="SUPFAM" id="SSF144206">
    <property type="entry name" value="NOB1 zinc finger-like"/>
    <property type="match status" value="1"/>
</dbReference>
<organism evidence="12 13">
    <name type="scientific">Macrolepiota fuliginosa MF-IS2</name>
    <dbReference type="NCBI Taxonomy" id="1400762"/>
    <lineage>
        <taxon>Eukaryota</taxon>
        <taxon>Fungi</taxon>
        <taxon>Dikarya</taxon>
        <taxon>Basidiomycota</taxon>
        <taxon>Agaricomycotina</taxon>
        <taxon>Agaricomycetes</taxon>
        <taxon>Agaricomycetidae</taxon>
        <taxon>Agaricales</taxon>
        <taxon>Agaricineae</taxon>
        <taxon>Agaricaceae</taxon>
        <taxon>Macrolepiota</taxon>
    </lineage>
</organism>
<feature type="compositionally biased region" description="Basic and acidic residues" evidence="9">
    <location>
        <begin position="124"/>
        <end position="136"/>
    </location>
</feature>
<evidence type="ECO:0000256" key="5">
    <source>
        <dbReference type="ARBA" id="ARBA00022833"/>
    </source>
</evidence>
<evidence type="ECO:0000313" key="13">
    <source>
        <dbReference type="Proteomes" id="UP000807342"/>
    </source>
</evidence>
<feature type="compositionally biased region" description="Polar residues" evidence="9">
    <location>
        <begin position="169"/>
        <end position="178"/>
    </location>
</feature>
<dbReference type="Proteomes" id="UP000807342">
    <property type="component" value="Unassembled WGS sequence"/>
</dbReference>
<keyword evidence="13" id="KW-1185">Reference proteome</keyword>
<sequence length="490" mass="53352">MTDTQRPKCKNLVLDAGPLLSLSPLRGLAETYYTTPQVLAELKDSRAREHFEKLGLLSGVQVAMKSPDPVSLAAVIQWAKKTGDYSVLSHADMCVIALTHMLNEEYKREEKEKGEEANPSVTEKTPEAESTEPKADDLAQQVENLTIESAVEEASADASLAAEPASESIDVQETPNNDEQLEPLQVELLPIKDEESPAPSSQPPTSSESTSDPQPASESASGDSDPASPQSLYDDPSESDDGEGEWITPQNVAIHKSRALDLLPDNDPKGKKKAKEEFLGAGCMTADFAMQNVLLQMGLNLVSVDGKRIQKVRNYVSRCHACFKICKDHSKKFCPSCGNPSLLRATVTVSAPNAAKDAPVMQVHLKPNFQYRIRGTKYSIPAPKPGSAKTGPGEGLILREDQTEWVRAKKRVDGKREREEARMLKGMLSKGVEGNISAGVSSWMDPDWVPEIISVGSGGKGRTMKSSKMDGDMPVIGFGRKNPNERRRKT</sequence>
<dbReference type="EMBL" id="MU151489">
    <property type="protein sequence ID" value="KAF9443329.1"/>
    <property type="molecule type" value="Genomic_DNA"/>
</dbReference>
<evidence type="ECO:0000256" key="8">
    <source>
        <dbReference type="PIRSR" id="PIRSR037125-1"/>
    </source>
</evidence>
<dbReference type="PIRSF" id="PIRSF037125">
    <property type="entry name" value="D-site_20S_pre-rRNA_nuclease"/>
    <property type="match status" value="1"/>
</dbReference>
<evidence type="ECO:0000256" key="7">
    <source>
        <dbReference type="PIRNR" id="PIRNR037125"/>
    </source>
</evidence>
<dbReference type="InterPro" id="IPR036283">
    <property type="entry name" value="NOB1_Zf-like_sf"/>
</dbReference>
<dbReference type="InterPro" id="IPR017117">
    <property type="entry name" value="Nob1_euk"/>
</dbReference>
<keyword evidence="4" id="KW-0378">Hydrolase</keyword>
<feature type="binding site" evidence="8">
    <location>
        <position position="322"/>
    </location>
    <ligand>
        <name>Zn(2+)</name>
        <dbReference type="ChEBI" id="CHEBI:29105"/>
    </ligand>
</feature>
<feature type="binding site" evidence="8">
    <location>
        <position position="334"/>
    </location>
    <ligand>
        <name>Zn(2+)</name>
        <dbReference type="ChEBI" id="CHEBI:29105"/>
    </ligand>
</feature>
<evidence type="ECO:0000256" key="9">
    <source>
        <dbReference type="SAM" id="MobiDB-lite"/>
    </source>
</evidence>
<proteinExistence type="inferred from homology"/>
<evidence type="ECO:0000259" key="11">
    <source>
        <dbReference type="Pfam" id="PF17146"/>
    </source>
</evidence>
<feature type="binding site" evidence="8">
    <location>
        <position position="337"/>
    </location>
    <ligand>
        <name>Zn(2+)</name>
        <dbReference type="ChEBI" id="CHEBI:29105"/>
    </ligand>
</feature>
<name>A0A9P5X2C5_9AGAR</name>
<dbReference type="Gene3D" id="3.40.50.1010">
    <property type="entry name" value="5'-nuclease"/>
    <property type="match status" value="1"/>
</dbReference>
<feature type="compositionally biased region" description="Low complexity" evidence="9">
    <location>
        <begin position="197"/>
        <end position="215"/>
    </location>
</feature>
<feature type="region of interest" description="Disordered" evidence="9">
    <location>
        <begin position="152"/>
        <end position="178"/>
    </location>
</feature>
<feature type="domain" description="Ribonuclease PIN" evidence="11">
    <location>
        <begin position="12"/>
        <end position="102"/>
    </location>
</feature>
<evidence type="ECO:0000259" key="10">
    <source>
        <dbReference type="Pfam" id="PF08772"/>
    </source>
</evidence>
<dbReference type="PANTHER" id="PTHR12814">
    <property type="entry name" value="RNA-BINDING PROTEIN NOB1"/>
    <property type="match status" value="1"/>
</dbReference>
<keyword evidence="6 7" id="KW-0539">Nucleus</keyword>
<evidence type="ECO:0000256" key="1">
    <source>
        <dbReference type="ARBA" id="ARBA00005858"/>
    </source>
</evidence>
<dbReference type="Pfam" id="PF08772">
    <property type="entry name" value="Zn_ribbon_NOB1"/>
    <property type="match status" value="1"/>
</dbReference>
<accession>A0A9P5X2C5</accession>
<feature type="region of interest" description="Disordered" evidence="9">
    <location>
        <begin position="107"/>
        <end position="136"/>
    </location>
</feature>
<keyword evidence="2" id="KW-0540">Nuclease</keyword>
<dbReference type="GO" id="GO:0016787">
    <property type="term" value="F:hydrolase activity"/>
    <property type="evidence" value="ECO:0007669"/>
    <property type="project" value="UniProtKB-KW"/>
</dbReference>
<dbReference type="GO" id="GO:0005737">
    <property type="term" value="C:cytoplasm"/>
    <property type="evidence" value="ECO:0007669"/>
    <property type="project" value="UniProtKB-ARBA"/>
</dbReference>
<keyword evidence="5 7" id="KW-0862">Zinc</keyword>
<evidence type="ECO:0000256" key="4">
    <source>
        <dbReference type="ARBA" id="ARBA00022801"/>
    </source>
</evidence>
<evidence type="ECO:0000256" key="3">
    <source>
        <dbReference type="ARBA" id="ARBA00022723"/>
    </source>
</evidence>
<feature type="region of interest" description="Disordered" evidence="9">
    <location>
        <begin position="456"/>
        <end position="490"/>
    </location>
</feature>
<dbReference type="Pfam" id="PF17146">
    <property type="entry name" value="PIN_6"/>
    <property type="match status" value="1"/>
</dbReference>
<evidence type="ECO:0000313" key="12">
    <source>
        <dbReference type="EMBL" id="KAF9443329.1"/>
    </source>
</evidence>
<dbReference type="InterPro" id="IPR033411">
    <property type="entry name" value="Ribonuclease_PIN"/>
</dbReference>
<comment type="caution">
    <text evidence="12">The sequence shown here is derived from an EMBL/GenBank/DDBJ whole genome shotgun (WGS) entry which is preliminary data.</text>
</comment>
<evidence type="ECO:0000256" key="6">
    <source>
        <dbReference type="ARBA" id="ARBA00023242"/>
    </source>
</evidence>
<feature type="compositionally biased region" description="Basic and acidic residues" evidence="9">
    <location>
        <begin position="107"/>
        <end position="116"/>
    </location>
</feature>
<dbReference type="PANTHER" id="PTHR12814:SF2">
    <property type="entry name" value="RNA-BINDING PROTEIN NOB1"/>
    <property type="match status" value="1"/>
</dbReference>
<dbReference type="CDD" id="cd09876">
    <property type="entry name" value="PIN_Nob1-like"/>
    <property type="match status" value="1"/>
</dbReference>
<comment type="function">
    <text evidence="7">Required for the synthesis of 40S ribosome subunits. Has a role in processing 20S pre-rRNA into the mature 18S rRNA, where it is required for cleavage at the 3' end of the mature 18S rRNA (D-site). Accompanies the 20S pre-rRNA from the nucleus to the cytoplasm.</text>
</comment>
<reference evidence="12" key="1">
    <citation type="submission" date="2020-11" db="EMBL/GenBank/DDBJ databases">
        <authorList>
            <consortium name="DOE Joint Genome Institute"/>
            <person name="Ahrendt S."/>
            <person name="Riley R."/>
            <person name="Andreopoulos W."/>
            <person name="Labutti K."/>
            <person name="Pangilinan J."/>
            <person name="Ruiz-Duenas F.J."/>
            <person name="Barrasa J.M."/>
            <person name="Sanchez-Garcia M."/>
            <person name="Camarero S."/>
            <person name="Miyauchi S."/>
            <person name="Serrano A."/>
            <person name="Linde D."/>
            <person name="Babiker R."/>
            <person name="Drula E."/>
            <person name="Ayuso-Fernandez I."/>
            <person name="Pacheco R."/>
            <person name="Padilla G."/>
            <person name="Ferreira P."/>
            <person name="Barriuso J."/>
            <person name="Kellner H."/>
            <person name="Castanera R."/>
            <person name="Alfaro M."/>
            <person name="Ramirez L."/>
            <person name="Pisabarro A.G."/>
            <person name="Kuo A."/>
            <person name="Tritt A."/>
            <person name="Lipzen A."/>
            <person name="He G."/>
            <person name="Yan M."/>
            <person name="Ng V."/>
            <person name="Cullen D."/>
            <person name="Martin F."/>
            <person name="Rosso M.-N."/>
            <person name="Henrissat B."/>
            <person name="Hibbett D."/>
            <person name="Martinez A.T."/>
            <person name="Grigoriev I.V."/>
        </authorList>
    </citation>
    <scope>NUCLEOTIDE SEQUENCE</scope>
    <source>
        <strain evidence="12">MF-IS2</strain>
    </source>
</reference>
<comment type="similarity">
    <text evidence="1 7">Belongs to the NOB1 family.</text>
</comment>
<feature type="domain" description="Nin one binding (NOB1) Zn-ribbon-like" evidence="10">
    <location>
        <begin position="309"/>
        <end position="386"/>
    </location>
</feature>
<dbReference type="GO" id="GO:0030688">
    <property type="term" value="C:preribosome, small subunit precursor"/>
    <property type="evidence" value="ECO:0007669"/>
    <property type="project" value="TreeGrafter"/>
</dbReference>
<evidence type="ECO:0000256" key="2">
    <source>
        <dbReference type="ARBA" id="ARBA00022722"/>
    </source>
</evidence>
<dbReference type="GO" id="GO:0046872">
    <property type="term" value="F:metal ion binding"/>
    <property type="evidence" value="ECO:0007669"/>
    <property type="project" value="UniProtKB-UniRule"/>
</dbReference>